<dbReference type="AlphaFoldDB" id="A0A2V0NNH9"/>
<dbReference type="InterPro" id="IPR002963">
    <property type="entry name" value="Expansin"/>
</dbReference>
<dbReference type="GO" id="GO:0009664">
    <property type="term" value="P:plant-type cell wall organization"/>
    <property type="evidence" value="ECO:0007669"/>
    <property type="project" value="InterPro"/>
</dbReference>
<keyword evidence="4" id="KW-1185">Reference proteome</keyword>
<dbReference type="STRING" id="307507.A0A2V0NNH9"/>
<dbReference type="PROSITE" id="PS51257">
    <property type="entry name" value="PROKAR_LIPOPROTEIN"/>
    <property type="match status" value="1"/>
</dbReference>
<sequence length="492" mass="50858">MAPARRRPRRTPAAAAAALLALLLACAAPPSAAQPAAAQPAAAAAAPPLRAAPAEAAPRAGGAAAGAARRRAAEEAPAGWRIARATYYGAPERIARAYDPTRGEGSFGILAYGSCGYTNGDGSLPFPRAAYAASADANPDYPGSCGRCYQIRCKPGLVLNNQGQPIKIINNTFEGDRFRPYLPAINPNVTDEEGRPWPGNTAEAAGEQNVVCWDPSKTLTVRIADSCPCTQVLPEGAPGVAKGGEARTQSWCCAGQQHFDIAYDAFQALASPVYGVMNLEYRPVDCDSGAPLPFEPGFVSKTIYSGGARPGWSWQTYRAKDFVFSTQSAKTPGGNAATCATLTPAGGLYFHCRECDRAGYRPFEGARAVAFWLRAGNAAAAGGDAANATAAAGANATAAGAAGNATALPLKLFVRGERDNYCGAEPRLPDLAPAEEAPGGWARFVVPLGAGGFDCFDLGNMTHLEWQSTAALGADGPGSEAPFCLGDVQILE</sequence>
<accession>A0A2V0NNH9</accession>
<keyword evidence="1" id="KW-0732">Signal</keyword>
<feature type="signal peptide" evidence="1">
    <location>
        <begin position="1"/>
        <end position="33"/>
    </location>
</feature>
<comment type="caution">
    <text evidence="3">The sequence shown here is derived from an EMBL/GenBank/DDBJ whole genome shotgun (WGS) entry which is preliminary data.</text>
</comment>
<organism evidence="3 4">
    <name type="scientific">Raphidocelis subcapitata</name>
    <dbReference type="NCBI Taxonomy" id="307507"/>
    <lineage>
        <taxon>Eukaryota</taxon>
        <taxon>Viridiplantae</taxon>
        <taxon>Chlorophyta</taxon>
        <taxon>core chlorophytes</taxon>
        <taxon>Chlorophyceae</taxon>
        <taxon>CS clade</taxon>
        <taxon>Sphaeropleales</taxon>
        <taxon>Selenastraceae</taxon>
        <taxon>Raphidocelis</taxon>
    </lineage>
</organism>
<dbReference type="EMBL" id="BDRX01000008">
    <property type="protein sequence ID" value="GBF89114.1"/>
    <property type="molecule type" value="Genomic_DNA"/>
</dbReference>
<evidence type="ECO:0000256" key="1">
    <source>
        <dbReference type="SAM" id="SignalP"/>
    </source>
</evidence>
<name>A0A2V0NNH9_9CHLO</name>
<dbReference type="InterPro" id="IPR036908">
    <property type="entry name" value="RlpA-like_sf"/>
</dbReference>
<evidence type="ECO:0000313" key="4">
    <source>
        <dbReference type="Proteomes" id="UP000247498"/>
    </source>
</evidence>
<dbReference type="InParanoid" id="A0A2V0NNH9"/>
<evidence type="ECO:0000259" key="2">
    <source>
        <dbReference type="PROSITE" id="PS50842"/>
    </source>
</evidence>
<feature type="domain" description="Expansin-like EG45" evidence="2">
    <location>
        <begin position="112"/>
        <end position="291"/>
    </location>
</feature>
<evidence type="ECO:0000313" key="3">
    <source>
        <dbReference type="EMBL" id="GBF89114.1"/>
    </source>
</evidence>
<dbReference type="PROSITE" id="PS50842">
    <property type="entry name" value="EXPANSIN_EG45"/>
    <property type="match status" value="1"/>
</dbReference>
<gene>
    <name evidence="3" type="ORF">Rsub_01831</name>
</gene>
<protein>
    <recommendedName>
        <fullName evidence="2">Expansin-like EG45 domain-containing protein</fullName>
    </recommendedName>
</protein>
<dbReference type="PANTHER" id="PTHR31867">
    <property type="entry name" value="EXPANSIN-A15"/>
    <property type="match status" value="1"/>
</dbReference>
<dbReference type="OrthoDB" id="5823761at2759"/>
<dbReference type="CDD" id="cd22271">
    <property type="entry name" value="DPBB_EXP_N-like"/>
    <property type="match status" value="1"/>
</dbReference>
<proteinExistence type="predicted"/>
<dbReference type="InterPro" id="IPR007112">
    <property type="entry name" value="Expansin/allergen_DPBB_dom"/>
</dbReference>
<dbReference type="Gene3D" id="2.40.40.10">
    <property type="entry name" value="RlpA-like domain"/>
    <property type="match status" value="1"/>
</dbReference>
<reference evidence="3 4" key="1">
    <citation type="journal article" date="2018" name="Sci. Rep.">
        <title>Raphidocelis subcapitata (=Pseudokirchneriella subcapitata) provides an insight into genome evolution and environmental adaptations in the Sphaeropleales.</title>
        <authorList>
            <person name="Suzuki S."/>
            <person name="Yamaguchi H."/>
            <person name="Nakajima N."/>
            <person name="Kawachi M."/>
        </authorList>
    </citation>
    <scope>NUCLEOTIDE SEQUENCE [LARGE SCALE GENOMIC DNA]</scope>
    <source>
        <strain evidence="3 4">NIES-35</strain>
    </source>
</reference>
<feature type="chain" id="PRO_5016166358" description="Expansin-like EG45 domain-containing protein" evidence="1">
    <location>
        <begin position="34"/>
        <end position="492"/>
    </location>
</feature>
<dbReference type="SUPFAM" id="SSF50685">
    <property type="entry name" value="Barwin-like endoglucanases"/>
    <property type="match status" value="2"/>
</dbReference>
<dbReference type="Proteomes" id="UP000247498">
    <property type="component" value="Unassembled WGS sequence"/>
</dbReference>